<evidence type="ECO:0000256" key="4">
    <source>
        <dbReference type="ARBA" id="ARBA00022833"/>
    </source>
</evidence>
<dbReference type="GO" id="GO:0008270">
    <property type="term" value="F:zinc ion binding"/>
    <property type="evidence" value="ECO:0007669"/>
    <property type="project" value="UniProtKB-KW"/>
</dbReference>
<dbReference type="GO" id="GO:0005813">
    <property type="term" value="C:centrosome"/>
    <property type="evidence" value="ECO:0007669"/>
    <property type="project" value="TreeGrafter"/>
</dbReference>
<keyword evidence="9" id="KW-1185">Reference proteome</keyword>
<keyword evidence="4" id="KW-0862">Zinc</keyword>
<evidence type="ECO:0000313" key="9">
    <source>
        <dbReference type="Proteomes" id="UP000014500"/>
    </source>
</evidence>
<dbReference type="InterPro" id="IPR013083">
    <property type="entry name" value="Znf_RING/FYVE/PHD"/>
</dbReference>
<protein>
    <recommendedName>
        <fullName evidence="7">FYVE-type domain-containing protein</fullName>
    </recommendedName>
</protein>
<dbReference type="Pfam" id="PF01363">
    <property type="entry name" value="FYVE"/>
    <property type="match status" value="1"/>
</dbReference>
<organism evidence="8 9">
    <name type="scientific">Strigamia maritima</name>
    <name type="common">European centipede</name>
    <name type="synonym">Geophilus maritimus</name>
    <dbReference type="NCBI Taxonomy" id="126957"/>
    <lineage>
        <taxon>Eukaryota</taxon>
        <taxon>Metazoa</taxon>
        <taxon>Ecdysozoa</taxon>
        <taxon>Arthropoda</taxon>
        <taxon>Myriapoda</taxon>
        <taxon>Chilopoda</taxon>
        <taxon>Pleurostigmophora</taxon>
        <taxon>Geophilomorpha</taxon>
        <taxon>Linotaeniidae</taxon>
        <taxon>Strigamia</taxon>
    </lineage>
</organism>
<dbReference type="PROSITE" id="PS50178">
    <property type="entry name" value="ZF_FYVE"/>
    <property type="match status" value="1"/>
</dbReference>
<dbReference type="InterPro" id="IPR028730">
    <property type="entry name" value="ZFYVE26"/>
</dbReference>
<dbReference type="OMA" id="LQTCWPS"/>
<dbReference type="InterPro" id="IPR057946">
    <property type="entry name" value="TPR_ZFYVE26"/>
</dbReference>
<dbReference type="GO" id="GO:0032266">
    <property type="term" value="F:phosphatidylinositol-3-phosphate binding"/>
    <property type="evidence" value="ECO:0007669"/>
    <property type="project" value="InterPro"/>
</dbReference>
<evidence type="ECO:0000256" key="5">
    <source>
        <dbReference type="PROSITE-ProRule" id="PRU00091"/>
    </source>
</evidence>
<dbReference type="InterPro" id="IPR000306">
    <property type="entry name" value="Znf_FYVE"/>
</dbReference>
<dbReference type="STRING" id="126957.T1J980"/>
<feature type="compositionally biased region" description="Low complexity" evidence="6">
    <location>
        <begin position="661"/>
        <end position="673"/>
    </location>
</feature>
<dbReference type="InterPro" id="IPR011011">
    <property type="entry name" value="Znf_FYVE_PHD"/>
</dbReference>
<dbReference type="EnsemblMetazoa" id="SMAR010271-RA">
    <property type="protein sequence ID" value="SMAR010271-PA"/>
    <property type="gene ID" value="SMAR010271"/>
</dbReference>
<dbReference type="PANTHER" id="PTHR46591:SF1">
    <property type="entry name" value="ZINC FINGER FYVE DOMAIN-CONTAINING PROTEIN 26"/>
    <property type="match status" value="1"/>
</dbReference>
<dbReference type="HOGENOM" id="CLU_227813_0_0_1"/>
<dbReference type="PANTHER" id="PTHR46591">
    <property type="entry name" value="ZINC FINGER FYVE DOMAIN-CONTAINING PROTEIN 26"/>
    <property type="match status" value="1"/>
</dbReference>
<evidence type="ECO:0000256" key="3">
    <source>
        <dbReference type="ARBA" id="ARBA00022771"/>
    </source>
</evidence>
<accession>T1J980</accession>
<proteinExistence type="predicted"/>
<dbReference type="SMART" id="SM00064">
    <property type="entry name" value="FYVE"/>
    <property type="match status" value="1"/>
</dbReference>
<feature type="domain" description="FYVE-type" evidence="7">
    <location>
        <begin position="1832"/>
        <end position="1892"/>
    </location>
</feature>
<dbReference type="GO" id="GO:0000281">
    <property type="term" value="P:mitotic cytokinesis"/>
    <property type="evidence" value="ECO:0007669"/>
    <property type="project" value="InterPro"/>
</dbReference>
<dbReference type="EMBL" id="JH431970">
    <property type="status" value="NOT_ANNOTATED_CDS"/>
    <property type="molecule type" value="Genomic_DNA"/>
</dbReference>
<dbReference type="Proteomes" id="UP000014500">
    <property type="component" value="Unassembled WGS sequence"/>
</dbReference>
<dbReference type="InterPro" id="IPR017455">
    <property type="entry name" value="Znf_FYVE-rel"/>
</dbReference>
<evidence type="ECO:0000256" key="1">
    <source>
        <dbReference type="ARBA" id="ARBA00022553"/>
    </source>
</evidence>
<evidence type="ECO:0000313" key="8">
    <source>
        <dbReference type="EnsemblMetazoa" id="SMAR010271-PA"/>
    </source>
</evidence>
<dbReference type="GO" id="GO:0032465">
    <property type="term" value="P:regulation of cytokinesis"/>
    <property type="evidence" value="ECO:0007669"/>
    <property type="project" value="TreeGrafter"/>
</dbReference>
<reference evidence="9" key="1">
    <citation type="submission" date="2011-05" db="EMBL/GenBank/DDBJ databases">
        <authorList>
            <person name="Richards S.R."/>
            <person name="Qu J."/>
            <person name="Jiang H."/>
            <person name="Jhangiani S.N."/>
            <person name="Agravi P."/>
            <person name="Goodspeed R."/>
            <person name="Gross S."/>
            <person name="Mandapat C."/>
            <person name="Jackson L."/>
            <person name="Mathew T."/>
            <person name="Pu L."/>
            <person name="Thornton R."/>
            <person name="Saada N."/>
            <person name="Wilczek-Boney K.B."/>
            <person name="Lee S."/>
            <person name="Kovar C."/>
            <person name="Wu Y."/>
            <person name="Scherer S.E."/>
            <person name="Worley K.C."/>
            <person name="Muzny D.M."/>
            <person name="Gibbs R."/>
        </authorList>
    </citation>
    <scope>NUCLEOTIDE SEQUENCE</scope>
    <source>
        <strain evidence="9">Brora</strain>
    </source>
</reference>
<feature type="region of interest" description="Disordered" evidence="6">
    <location>
        <begin position="483"/>
        <end position="516"/>
    </location>
</feature>
<keyword evidence="3 5" id="KW-0863">Zinc-finger</keyword>
<sequence>MDVQLIQKEILNQLTLGQWELAKSLILVYWKHSPDEDDSQVWITRVLLNVCAKPDKYCVGSLSLPSKYHLSWLALQLIEELKIETSEVAYLRKASEFKFYIYKSSKICNEIPYEELAAVFEAQHLISNESKHCENVLLSTNIENFLYDLKNKDPFLAFYIVKSLLDENNFHTFGENLTFNWIRNKSQLIKTFVSKDGVDKHSVALGEQILAELRNNLLILVKSNKYADVHSYLNHRLTTCLRPLLVLLSWDVIQTNDDAKKVLDCLWPDSLDKKNFEPTYVQACDRLVRNVNFAHWCLEQREKNSEVATSEETTFSHLCLSLKSHSVVYVLKQYLQLSKLNINAVEDILLTFMSPKSATKEKSVRFDSETVNDDWEDKVQKSVDCKILQSYCIMSAAMEAVQFSAEFEGWCRNKKVRKNRLTESVTPDDEKWTLMYREKVINNLDEVEQLLPSLYPLVHRLEILENLFALIFATHEDMRADINTDSGQSSEYEDDNRDVAHSEDDGDARIKDASDDDAKAKKTGQCLSDGMSVLSNCSGNSSTNYNYKRQGFLCNDTVIRSLLLCIKDNLLDICLKFEKRNAVTNLVFWNDDGKHTEIREKKFLQRIAELKKYVSEAIWRFEIISANESDKRNSVRITPCLVYLKIEEGKLSQTTDNGRGSSSPKTTDSYSSSMFSTLSKARKRSRAHLNSAQFHGCSNTHCCHETVNKMLSSKESLLNMCLQQMDSIKAQQVIKVFAMEETDSAAEIIFSQRYVQLLKQYEATKIRAAPLIPATPSVPSSLSESLCHIASTAAAGMTATTDITTVDGFLSCCEMPSTLKIEECMKIAFNPFCQELAECRDLKALVLCDLAFTSGQSMDSSASLLHAAIKRLNSIDEHGQFQSRVAGLYNFASRMISLISEVSSKQNSHNLFTQDVFPKQTNLCSLLAQGSISLKAENYSHETDNMNSLLENLTLYYDLKAKYANQDLDTKKFDIQMITDLHNAFSKLVRDGSIQLKQKLSYDNTSMECQYPNYLKTVYVYMRQLATLKAHQNPEQKDMTSHCDFLTVLDQGLTSTLIDMVKEKDANIEWIEKFTVQFGLDFKHLITQACVGTISAIGYKPTEYGKAVINKYGQIILNQELHEKSQQNPNSVVNDLLVNIIYFIKGNCEIFDGIVTFNQLQQHEEQIQALLHDTNKLSSVDLGLLKTHDECCAFLINVSNLLSFHATMFRTCNEKSVRFGRGRLLNESCQVAYYVGQFGVISLFELHCLLGYTADLKIPESILELRKSGIMDSFCFPHPKVSFLINRFFMTSPKIMIISADNLNNDLSCATAEYLKAHVVLKIAEKEIFVPEYLTTFLMACSDNQSLLALIKTHCGLEQSRNSEFKLVTKPSNYLPAVVLSYPQKGFEFYAIEPLQGKIAIDVNEIPKHIRDYLRDKCWLVDYLIDILGGQMNSDERMIYLNRLLDESNSISPTEILVPAVHQINFWIDLENKLMLNNDLENLLNFIDVSSAMRLEMKKCITPLRDFILCYLLNENIASNLPQNIKNCYLQGYIVLAMYRNWDYNYCMNCILHVATDRDIKGELRKKLIILYERMSIYSQIIKVLSVDFCWQDIEDKSLNNPDEVLSLLTDDRHYSLAIEWARLHSLSEELRKRVQHVNLILHLDKEEPDLVQAIIILENMTDRSSAVDMCDEALNLLDNLKSQVFIIEYLVNDLAAYLTDTKKEELHLRHMGIKIMYCLPQTDSKYFAEILSRPALVVEQLIMNTKIELLGKSLEVIKTDILALNPHLPASAESMKSLLKTYARKSLEVQIIQPKLSPASTYEKLTKSRGRNSESFNIPIHPPKKEDWIPDDQHTHCQVCREEAFNMFNRRHHCRRCGRVVCANCSRHRMNVEGYEDVKVRVCDMCKDVVDIGLSHSPSSVFGMSIDKKIRHSNSIRDRNGSSASLESFRLDESYQWLLKLHEEHNATVRDEFYFEQTPNVSLCISLLDCFLREKEAATFVLELCEILFVVLQPNKDFGLPNPEVNHNVIVSVIESLLMSAKVKFANLSNHDGMGKCDLFLHNLNLVKLLITSNCYHLVPRGINSHEDIRQLINQLVIEERWSLALEVTTKNRLDDFQVWTRWGLALLEACDFTNAREKFAQSLGKKVDKRNFSIVTDIIKQLELNLYKKDDEMITIKNCLTSLKAIRKQGGQALLPKRIGVHINEFILNECLFYLQAYGQNASLISFLIRHQKVDMALKIIKEKDSELFINSVFMPCVHLKLLSQLEKELFKIDSTLSCWSYCLEAVYKHLERLKYYNTLHQLQTFCKDYIRSASTCVKLFSSNAGNYDILFDRLSILETACSHLQTALQEKQNKPRAVPHQPKWKGYHPNSQLNTGLSIQQDLPIEKIQMRFDTIQYQMEITKFFKEKRVDTLKLIKEIRENPSDKENAVPVVFGNTTSKTELSAMLFLANDKIENGFEMSSKCIEKCHLENSLAFRMIGRVLVQKHRYEDARQLITFMGNKNITTEKIDEMIWSCLTILVLDSYEHSEADKFILRLTSGQHKVCIVYSVGIGSAAKVAEKAESSDSNISLLSSGSNCRYKNLYRYSSASIFSLALIQINAYKLCGRLRHGYIEAIKTSDAKAVNEIAKAAEKSGNKQVLSLCTKWLEQNKN</sequence>
<dbReference type="PhylomeDB" id="T1J980"/>
<dbReference type="SUPFAM" id="SSF57903">
    <property type="entry name" value="FYVE/PHD zinc finger"/>
    <property type="match status" value="1"/>
</dbReference>
<keyword evidence="1" id="KW-0597">Phosphoprotein</keyword>
<dbReference type="GO" id="GO:0030496">
    <property type="term" value="C:midbody"/>
    <property type="evidence" value="ECO:0007669"/>
    <property type="project" value="TreeGrafter"/>
</dbReference>
<dbReference type="GO" id="GO:0000724">
    <property type="term" value="P:double-strand break repair via homologous recombination"/>
    <property type="evidence" value="ECO:0007669"/>
    <property type="project" value="InterPro"/>
</dbReference>
<dbReference type="Gene3D" id="3.30.40.10">
    <property type="entry name" value="Zinc/RING finger domain, C3HC4 (zinc finger)"/>
    <property type="match status" value="1"/>
</dbReference>
<keyword evidence="2" id="KW-0479">Metal-binding</keyword>
<feature type="compositionally biased region" description="Basic and acidic residues" evidence="6">
    <location>
        <begin position="497"/>
        <end position="516"/>
    </location>
</feature>
<feature type="region of interest" description="Disordered" evidence="6">
    <location>
        <begin position="652"/>
        <end position="673"/>
    </location>
</feature>
<evidence type="ECO:0000259" key="7">
    <source>
        <dbReference type="PROSITE" id="PS50178"/>
    </source>
</evidence>
<reference evidence="8" key="2">
    <citation type="submission" date="2015-02" db="UniProtKB">
        <authorList>
            <consortium name="EnsemblMetazoa"/>
        </authorList>
    </citation>
    <scope>IDENTIFICATION</scope>
</reference>
<dbReference type="Pfam" id="PF25569">
    <property type="entry name" value="TPR_ZFYVE26"/>
    <property type="match status" value="1"/>
</dbReference>
<evidence type="ECO:0000256" key="6">
    <source>
        <dbReference type="SAM" id="MobiDB-lite"/>
    </source>
</evidence>
<name>T1J980_STRMM</name>
<dbReference type="GO" id="GO:0005765">
    <property type="term" value="C:lysosomal membrane"/>
    <property type="evidence" value="ECO:0007669"/>
    <property type="project" value="TreeGrafter"/>
</dbReference>
<evidence type="ECO:0000256" key="2">
    <source>
        <dbReference type="ARBA" id="ARBA00022723"/>
    </source>
</evidence>
<dbReference type="eggNOG" id="KOG1811">
    <property type="taxonomic scope" value="Eukaryota"/>
</dbReference>